<proteinExistence type="predicted"/>
<gene>
    <name evidence="1" type="ORF">Plil01_001707000</name>
</gene>
<dbReference type="Proteomes" id="UP001165083">
    <property type="component" value="Unassembled WGS sequence"/>
</dbReference>
<dbReference type="AlphaFoldDB" id="A0A9W7CXK3"/>
<comment type="caution">
    <text evidence="1">The sequence shown here is derived from an EMBL/GenBank/DDBJ whole genome shotgun (WGS) entry which is preliminary data.</text>
</comment>
<reference evidence="1" key="1">
    <citation type="submission" date="2023-04" db="EMBL/GenBank/DDBJ databases">
        <title>Phytophthora lilii NBRC 32176.</title>
        <authorList>
            <person name="Ichikawa N."/>
            <person name="Sato H."/>
            <person name="Tonouchi N."/>
        </authorList>
    </citation>
    <scope>NUCLEOTIDE SEQUENCE</scope>
    <source>
        <strain evidence="1">NBRC 32176</strain>
    </source>
</reference>
<accession>A0A9W7CXK3</accession>
<protein>
    <submittedName>
        <fullName evidence="1">Unnamed protein product</fullName>
    </submittedName>
</protein>
<name>A0A9W7CXK3_9STRA</name>
<keyword evidence="2" id="KW-1185">Reference proteome</keyword>
<evidence type="ECO:0000313" key="2">
    <source>
        <dbReference type="Proteomes" id="UP001165083"/>
    </source>
</evidence>
<evidence type="ECO:0000313" key="1">
    <source>
        <dbReference type="EMBL" id="GMF47730.1"/>
    </source>
</evidence>
<dbReference type="EMBL" id="BSXW01004008">
    <property type="protein sequence ID" value="GMF47730.1"/>
    <property type="molecule type" value="Genomic_DNA"/>
</dbReference>
<organism evidence="1 2">
    <name type="scientific">Phytophthora lilii</name>
    <dbReference type="NCBI Taxonomy" id="2077276"/>
    <lineage>
        <taxon>Eukaryota</taxon>
        <taxon>Sar</taxon>
        <taxon>Stramenopiles</taxon>
        <taxon>Oomycota</taxon>
        <taxon>Peronosporomycetes</taxon>
        <taxon>Peronosporales</taxon>
        <taxon>Peronosporaceae</taxon>
        <taxon>Phytophthora</taxon>
    </lineage>
</organism>
<sequence>MDVEYIETHESKPIRIDEDYYSLPTPKPKPEVIVQSRLTLEDLNHITKNTSPAKVYIVEIPSLAEIQAKYQ</sequence>